<evidence type="ECO:0000313" key="2">
    <source>
        <dbReference type="Proteomes" id="UP001143981"/>
    </source>
</evidence>
<reference evidence="1" key="1">
    <citation type="submission" date="2022-07" db="EMBL/GenBank/DDBJ databases">
        <title>Phylogenomic reconstructions and comparative analyses of Kickxellomycotina fungi.</title>
        <authorList>
            <person name="Reynolds N.K."/>
            <person name="Stajich J.E."/>
            <person name="Barry K."/>
            <person name="Grigoriev I.V."/>
            <person name="Crous P."/>
            <person name="Smith M.E."/>
        </authorList>
    </citation>
    <scope>NUCLEOTIDE SEQUENCE</scope>
    <source>
        <strain evidence="1">BCRC 34381</strain>
    </source>
</reference>
<feature type="non-terminal residue" evidence="1">
    <location>
        <position position="67"/>
    </location>
</feature>
<keyword evidence="2" id="KW-1185">Reference proteome</keyword>
<evidence type="ECO:0000313" key="1">
    <source>
        <dbReference type="EMBL" id="KAJ1726829.1"/>
    </source>
</evidence>
<dbReference type="AlphaFoldDB" id="A0A9W7Y3Y7"/>
<dbReference type="Proteomes" id="UP001143981">
    <property type="component" value="Unassembled WGS sequence"/>
</dbReference>
<gene>
    <name evidence="1" type="ORF">LPJ61_004934</name>
</gene>
<name>A0A9W7Y3Y7_9FUNG</name>
<comment type="caution">
    <text evidence="1">The sequence shown here is derived from an EMBL/GenBank/DDBJ whole genome shotgun (WGS) entry which is preliminary data.</text>
</comment>
<proteinExistence type="predicted"/>
<organism evidence="1 2">
    <name type="scientific">Coemansia biformis</name>
    <dbReference type="NCBI Taxonomy" id="1286918"/>
    <lineage>
        <taxon>Eukaryota</taxon>
        <taxon>Fungi</taxon>
        <taxon>Fungi incertae sedis</taxon>
        <taxon>Zoopagomycota</taxon>
        <taxon>Kickxellomycotina</taxon>
        <taxon>Kickxellomycetes</taxon>
        <taxon>Kickxellales</taxon>
        <taxon>Kickxellaceae</taxon>
        <taxon>Coemansia</taxon>
    </lineage>
</organism>
<dbReference type="EMBL" id="JANBOI010001350">
    <property type="protein sequence ID" value="KAJ1726829.1"/>
    <property type="molecule type" value="Genomic_DNA"/>
</dbReference>
<sequence>NAYIYSSVYDKDGMHHDPVDGTESSMEGHAVATNVDLMGTTRCSRFVRAVEIELVHSVELEDYLGRV</sequence>
<accession>A0A9W7Y3Y7</accession>
<feature type="non-terminal residue" evidence="1">
    <location>
        <position position="1"/>
    </location>
</feature>
<protein>
    <submittedName>
        <fullName evidence="1">Uncharacterized protein</fullName>
    </submittedName>
</protein>